<dbReference type="RefSeq" id="WP_127198534.1">
    <property type="nucleotide sequence ID" value="NZ_RZNX01000002.1"/>
</dbReference>
<sequence>MESPSSWTIGLSGEYILNFPIYVGCVYGLFIGSGEGHQRLWPAPKALVMDDIDKLALKQQWDQWWNQVVMLLANRFRNKSDRPNLGMGLAEYHFSDIDGELLRQCCMDSWPAFVHWWNSPAGGQVAMYYWEGFPKVERYVEEYEELVGRKVKPFALSVNLIYTGIPAPMEPVPDYIIMPIDGSFLLNKDWWLDRFKQRY</sequence>
<keyword evidence="2" id="KW-1185">Reference proteome</keyword>
<name>A0A433XH76_9BACL</name>
<dbReference type="EMBL" id="RZNX01000002">
    <property type="protein sequence ID" value="RUT33419.1"/>
    <property type="molecule type" value="Genomic_DNA"/>
</dbReference>
<reference evidence="1 2" key="1">
    <citation type="submission" date="2018-12" db="EMBL/GenBank/DDBJ databases">
        <authorList>
            <person name="Sun L."/>
            <person name="Chen Z."/>
        </authorList>
    </citation>
    <scope>NUCLEOTIDE SEQUENCE [LARGE SCALE GENOMIC DNA]</scope>
    <source>
        <strain evidence="1 2">3-5-3</strain>
    </source>
</reference>
<evidence type="ECO:0000313" key="1">
    <source>
        <dbReference type="EMBL" id="RUT33419.1"/>
    </source>
</evidence>
<organism evidence="1 2">
    <name type="scientific">Paenibacillus zeisoli</name>
    <dbReference type="NCBI Taxonomy" id="2496267"/>
    <lineage>
        <taxon>Bacteria</taxon>
        <taxon>Bacillati</taxon>
        <taxon>Bacillota</taxon>
        <taxon>Bacilli</taxon>
        <taxon>Bacillales</taxon>
        <taxon>Paenibacillaceae</taxon>
        <taxon>Paenibacillus</taxon>
    </lineage>
</organism>
<dbReference type="OrthoDB" id="1749157at2"/>
<proteinExistence type="predicted"/>
<evidence type="ECO:0000313" key="2">
    <source>
        <dbReference type="Proteomes" id="UP000272464"/>
    </source>
</evidence>
<comment type="caution">
    <text evidence="1">The sequence shown here is derived from an EMBL/GenBank/DDBJ whole genome shotgun (WGS) entry which is preliminary data.</text>
</comment>
<dbReference type="AlphaFoldDB" id="A0A433XH76"/>
<gene>
    <name evidence="1" type="ORF">EJP77_07155</name>
</gene>
<protein>
    <submittedName>
        <fullName evidence="1">Uncharacterized protein</fullName>
    </submittedName>
</protein>
<dbReference type="Proteomes" id="UP000272464">
    <property type="component" value="Unassembled WGS sequence"/>
</dbReference>
<accession>A0A433XH76</accession>